<dbReference type="Gene3D" id="3.40.47.10">
    <property type="match status" value="1"/>
</dbReference>
<evidence type="ECO:0000256" key="6">
    <source>
        <dbReference type="SAM" id="MobiDB-lite"/>
    </source>
</evidence>
<feature type="region of interest" description="Disordered" evidence="6">
    <location>
        <begin position="1474"/>
        <end position="1514"/>
    </location>
</feature>
<dbReference type="InterPro" id="IPR050091">
    <property type="entry name" value="PKS_NRPS_Biosynth_Enz"/>
</dbReference>
<feature type="active site" description="Proton donor; for dehydratase activity" evidence="5">
    <location>
        <position position="839"/>
    </location>
</feature>
<feature type="region of interest" description="C-terminal hotdog fold" evidence="5">
    <location>
        <begin position="780"/>
        <end position="920"/>
    </location>
</feature>
<dbReference type="SUPFAM" id="SSF47336">
    <property type="entry name" value="ACP-like"/>
    <property type="match status" value="1"/>
</dbReference>
<evidence type="ECO:0000256" key="4">
    <source>
        <dbReference type="ARBA" id="ARBA00022679"/>
    </source>
</evidence>
<dbReference type="InterPro" id="IPR057326">
    <property type="entry name" value="KR_dom"/>
</dbReference>
<dbReference type="PANTHER" id="PTHR43775:SF37">
    <property type="entry name" value="SI:DKEY-61P9.11"/>
    <property type="match status" value="1"/>
</dbReference>
<dbReference type="InterPro" id="IPR014031">
    <property type="entry name" value="Ketoacyl_synth_C"/>
</dbReference>
<dbReference type="Pfam" id="PF02801">
    <property type="entry name" value="Ketoacyl-synt_C"/>
    <property type="match status" value="1"/>
</dbReference>
<dbReference type="GO" id="GO:0031177">
    <property type="term" value="F:phosphopantetheine binding"/>
    <property type="evidence" value="ECO:0007669"/>
    <property type="project" value="InterPro"/>
</dbReference>
<dbReference type="Pfam" id="PF14765">
    <property type="entry name" value="PS-DH"/>
    <property type="match status" value="1"/>
</dbReference>
<evidence type="ECO:0000259" key="8">
    <source>
        <dbReference type="PROSITE" id="PS52004"/>
    </source>
</evidence>
<dbReference type="SMART" id="SM00822">
    <property type="entry name" value="PKS_KR"/>
    <property type="match status" value="1"/>
</dbReference>
<comment type="caution">
    <text evidence="10">The sequence shown here is derived from an EMBL/GenBank/DDBJ whole genome shotgun (WGS) entry which is preliminary data.</text>
</comment>
<dbReference type="CDD" id="cd08953">
    <property type="entry name" value="KR_2_SDR_x"/>
    <property type="match status" value="1"/>
</dbReference>
<dbReference type="SMART" id="SM01294">
    <property type="entry name" value="PKS_PP_betabranch"/>
    <property type="match status" value="1"/>
</dbReference>
<dbReference type="PROSITE" id="PS50075">
    <property type="entry name" value="CARRIER"/>
    <property type="match status" value="1"/>
</dbReference>
<dbReference type="InterPro" id="IPR049900">
    <property type="entry name" value="PKS_mFAS_DH"/>
</dbReference>
<reference evidence="10 11" key="1">
    <citation type="submission" date="2018-11" db="EMBL/GenBank/DDBJ databases">
        <title>Photobacterium sp. BEI247 sp. nov., a marine bacterium isolated from Yongle Blue Hole in the South China Sea.</title>
        <authorList>
            <person name="Wang X."/>
        </authorList>
    </citation>
    <scope>NUCLEOTIDE SEQUENCE [LARGE SCALE GENOMIC DNA]</scope>
    <source>
        <strain evidence="11">BEI247</strain>
    </source>
</reference>
<dbReference type="Pfam" id="PF22621">
    <property type="entry name" value="CurL-like_PKS_C"/>
    <property type="match status" value="1"/>
</dbReference>
<feature type="compositionally biased region" description="Acidic residues" evidence="6">
    <location>
        <begin position="1478"/>
        <end position="1491"/>
    </location>
</feature>
<dbReference type="Pfam" id="PF21089">
    <property type="entry name" value="PKS_DH_N"/>
    <property type="match status" value="1"/>
</dbReference>
<evidence type="ECO:0000313" key="10">
    <source>
        <dbReference type="EMBL" id="RWX54242.1"/>
    </source>
</evidence>
<dbReference type="PROSITE" id="PS52019">
    <property type="entry name" value="PKS_MFAS_DH"/>
    <property type="match status" value="1"/>
</dbReference>
<evidence type="ECO:0000313" key="11">
    <source>
        <dbReference type="Proteomes" id="UP000287563"/>
    </source>
</evidence>
<sequence length="1514" mass="166783">MFNDFLKVNQGEKKPPEPDSLLTQRSSSPRSTCHDIAIVGIDCRIGDTDKLDDFWCKLQQERDFIRPFPASRALDAGDNKQHAPSYYPAAFLEHVDQFDHDFFHLSYNEACGMDPNQRLLLQSAWRALEDAGYGKATLLGRKVGIFVGFNSDFDPTYRQYAEQLAPDSVELLSAAGNIQSVIASRLAYVLDLKGPSLVVDTACSSCLTALHLACQSLQKKECTMALLGGVKVRLLPLATENELGLRSASGRCKTFDDRSDGIGSGEGVVSLILKPVSDAERDADHIYAVVKSTGISQDGRSVGITAPSSEAQHQLILDVLRKGDIDPETIALFEAHGTGTKLGDPIELSAIDKAYRLFSDKRQYCAIGSVKSNVGHLDHAAAMSGMIKLIMALKYKKLPPTLHFLSPNAEIDFIDSPLYVNDTCRNWPKADYPRRAALSAFGLSGTNAHAVFEEYDVPDPVTTLSDDVHWIPLSATSLPALKRVIADYVTFLSAPSLSMSLGDIAFTLACGRTHHAHRLILCTSGLGDLRQQLLQLQEGALTDSPKYGYHKVVPPGKQEKAQGELSDAELRRLTDTARDRLAEMVTSQLDHQIAKLYLQGATLNWPSFYQACAHHRVSLPTYPFEAKRCWVSLSEAATQRGERKVNHPLVDCVLADSYDRTIFMTRFDVDKHWVLNEHIIDGNYIIPGTTYVEMASALATSYLGYDAVELQKVIFLQPVIVEPQSPRDIQLVMIHEGTFERFIVTAQQGEYWITYAQGEIHRCQPVAPVLTMPEGAGLAKFEPVAEAQINQQEVSDVGPRWDSLVRARRYQHQVIGEFFLERRFTEEVADYHIHPALMDHCVNIANGLAGTDTYLPFSYRSIQIYKSLPAQFSALLTMKKGEDPAPETVKYDIDIVGPDNEPVMAVRDYVIKQYRQDFRTELADGFETVLVPQELSRSSAPEGEDIVLLGAEQSETLQPLLKVLAQNNRVVVCGSLAVLEDNLASLLSADRIIFCLGGLPDEDMTAAFEQTAIDLFRFAKRLVLSLRKQPLQLNIVSGNGFSLGAGGTVNPAVHAIYAMAKVVSQELRYTTVSCLDVPQDTPANEIVPLLNQPEKYQMLVWRDQHCYQPVLQPRRLPESQPIPAISTGKSYVITGATGALAQQAALFIASQASCHLCLLSRTDPLGTNDKARKLRELIVQLQATGATVEHHQVDIANEVEVAPVLAQNRRDYGAIGGVIHTAGLAGDGFIFRKDEAEFRQVTQAKIAGASLLDRLTREDTLDFFVLYSSVTAVFAGMGQSDYTYANAWLDGLVERRRLQGLPALSIQWPAWSEIGMAVEKNAKFDGLIAPLTTKQGMTVLDRLLATRSQGVVMPGVANPSYDQPEEELPVTLGFSLQKARPQQSKPNDEPVVLKGNGNLATDNIHQSVAAVWASVLGLGEVDLFDSFFNLGGDSILAVKVIQMLEKEFGKIIDVTDIFTYPTVSQLAEYIRPLVEPPEPQESESESDDTDIDTLLSQLESGDISVEEANAKSFN</sequence>
<feature type="region of interest" description="N-terminal hotdog fold" evidence="5">
    <location>
        <begin position="647"/>
        <end position="767"/>
    </location>
</feature>
<dbReference type="RefSeq" id="WP_128785363.1">
    <property type="nucleotide sequence ID" value="NZ_RJLM01000008.1"/>
</dbReference>
<dbReference type="PROSITE" id="PS52004">
    <property type="entry name" value="KS3_2"/>
    <property type="match status" value="1"/>
</dbReference>
<dbReference type="InterPro" id="IPR016039">
    <property type="entry name" value="Thiolase-like"/>
</dbReference>
<dbReference type="SMART" id="SM00825">
    <property type="entry name" value="PKS_KS"/>
    <property type="match status" value="1"/>
</dbReference>
<dbReference type="EMBL" id="RJLM01000008">
    <property type="protein sequence ID" value="RWX54242.1"/>
    <property type="molecule type" value="Genomic_DNA"/>
</dbReference>
<dbReference type="Gene3D" id="3.10.129.110">
    <property type="entry name" value="Polyketide synthase dehydratase"/>
    <property type="match status" value="1"/>
</dbReference>
<feature type="domain" description="Carrier" evidence="7">
    <location>
        <begin position="1399"/>
        <end position="1474"/>
    </location>
</feature>
<evidence type="ECO:0000256" key="3">
    <source>
        <dbReference type="ARBA" id="ARBA00022553"/>
    </source>
</evidence>
<dbReference type="Gene3D" id="1.10.1200.10">
    <property type="entry name" value="ACP-like"/>
    <property type="match status" value="1"/>
</dbReference>
<dbReference type="InterPro" id="IPR020806">
    <property type="entry name" value="PKS_PP-bd"/>
</dbReference>
<dbReference type="Proteomes" id="UP000287563">
    <property type="component" value="Unassembled WGS sequence"/>
</dbReference>
<feature type="domain" description="PKS/mFAS DH" evidence="9">
    <location>
        <begin position="647"/>
        <end position="920"/>
    </location>
</feature>
<dbReference type="GO" id="GO:0006633">
    <property type="term" value="P:fatty acid biosynthetic process"/>
    <property type="evidence" value="ECO:0007669"/>
    <property type="project" value="TreeGrafter"/>
</dbReference>
<gene>
    <name evidence="10" type="ORF">EDI28_18605</name>
</gene>
<keyword evidence="11" id="KW-1185">Reference proteome</keyword>
<evidence type="ECO:0000256" key="1">
    <source>
        <dbReference type="ARBA" id="ARBA00006484"/>
    </source>
</evidence>
<dbReference type="Pfam" id="PF00109">
    <property type="entry name" value="ketoacyl-synt"/>
    <property type="match status" value="1"/>
</dbReference>
<dbReference type="Pfam" id="PF08659">
    <property type="entry name" value="KR"/>
    <property type="match status" value="1"/>
</dbReference>
<dbReference type="SMART" id="SM00823">
    <property type="entry name" value="PKS_PP"/>
    <property type="match status" value="1"/>
</dbReference>
<dbReference type="GO" id="GO:0004312">
    <property type="term" value="F:fatty acid synthase activity"/>
    <property type="evidence" value="ECO:0007669"/>
    <property type="project" value="TreeGrafter"/>
</dbReference>
<dbReference type="InterPro" id="IPR013968">
    <property type="entry name" value="PKS_KR"/>
</dbReference>
<dbReference type="Gene3D" id="1.10.1240.100">
    <property type="match status" value="1"/>
</dbReference>
<protein>
    <submittedName>
        <fullName evidence="10">KR domain-containing protein</fullName>
    </submittedName>
</protein>
<dbReference type="InterPro" id="IPR049551">
    <property type="entry name" value="PKS_DH_C"/>
</dbReference>
<feature type="domain" description="Ketosynthase family 3 (KS3)" evidence="8">
    <location>
        <begin position="33"/>
        <end position="454"/>
    </location>
</feature>
<dbReference type="Gene3D" id="3.40.50.720">
    <property type="entry name" value="NAD(P)-binding Rossmann-like Domain"/>
    <property type="match status" value="1"/>
</dbReference>
<dbReference type="InterPro" id="IPR014030">
    <property type="entry name" value="Ketoacyl_synth_N"/>
</dbReference>
<name>A0A444JM76_9GAMM</name>
<dbReference type="CDD" id="cd00833">
    <property type="entry name" value="PKS"/>
    <property type="match status" value="1"/>
</dbReference>
<feature type="active site" description="Proton acceptor; for dehydratase activity" evidence="5">
    <location>
        <position position="678"/>
    </location>
</feature>
<comment type="similarity">
    <text evidence="1">Belongs to the short-chain dehydrogenases/reductases (SDR) family.</text>
</comment>
<feature type="region of interest" description="Disordered" evidence="6">
    <location>
        <begin position="1"/>
        <end position="28"/>
    </location>
</feature>
<dbReference type="SMART" id="SM00826">
    <property type="entry name" value="PKS_DH"/>
    <property type="match status" value="1"/>
</dbReference>
<dbReference type="InterPro" id="IPR042104">
    <property type="entry name" value="PKS_dehydratase_sf"/>
</dbReference>
<keyword evidence="4" id="KW-0808">Transferase</keyword>
<dbReference type="PANTHER" id="PTHR43775">
    <property type="entry name" value="FATTY ACID SYNTHASE"/>
    <property type="match status" value="1"/>
</dbReference>
<dbReference type="InterPro" id="IPR049552">
    <property type="entry name" value="PKS_DH_N"/>
</dbReference>
<evidence type="ECO:0000256" key="5">
    <source>
        <dbReference type="PROSITE-ProRule" id="PRU01363"/>
    </source>
</evidence>
<accession>A0A444JM76</accession>
<evidence type="ECO:0000256" key="2">
    <source>
        <dbReference type="ARBA" id="ARBA00022450"/>
    </source>
</evidence>
<dbReference type="Pfam" id="PF00550">
    <property type="entry name" value="PP-binding"/>
    <property type="match status" value="1"/>
</dbReference>
<dbReference type="SUPFAM" id="SSF51735">
    <property type="entry name" value="NAD(P)-binding Rossmann-fold domains"/>
    <property type="match status" value="2"/>
</dbReference>
<proteinExistence type="inferred from homology"/>
<dbReference type="SUPFAM" id="SSF53901">
    <property type="entry name" value="Thiolase-like"/>
    <property type="match status" value="1"/>
</dbReference>
<keyword evidence="3" id="KW-0597">Phosphoprotein</keyword>
<dbReference type="InterPro" id="IPR020807">
    <property type="entry name" value="PKS_DH"/>
</dbReference>
<dbReference type="InterPro" id="IPR009081">
    <property type="entry name" value="PP-bd_ACP"/>
</dbReference>
<dbReference type="OrthoDB" id="9778690at2"/>
<keyword evidence="2" id="KW-0596">Phosphopantetheine</keyword>
<evidence type="ECO:0000259" key="7">
    <source>
        <dbReference type="PROSITE" id="PS50075"/>
    </source>
</evidence>
<organism evidence="10 11">
    <name type="scientific">Photobacterium chitinilyticum</name>
    <dbReference type="NCBI Taxonomy" id="2485123"/>
    <lineage>
        <taxon>Bacteria</taxon>
        <taxon>Pseudomonadati</taxon>
        <taxon>Pseudomonadota</taxon>
        <taxon>Gammaproteobacteria</taxon>
        <taxon>Vibrionales</taxon>
        <taxon>Vibrionaceae</taxon>
        <taxon>Photobacterium</taxon>
    </lineage>
</organism>
<dbReference type="InterPro" id="IPR036736">
    <property type="entry name" value="ACP-like_sf"/>
</dbReference>
<dbReference type="InterPro" id="IPR020841">
    <property type="entry name" value="PKS_Beta-ketoAc_synthase_dom"/>
</dbReference>
<dbReference type="InterPro" id="IPR036291">
    <property type="entry name" value="NAD(P)-bd_dom_sf"/>
</dbReference>
<evidence type="ECO:0000259" key="9">
    <source>
        <dbReference type="PROSITE" id="PS52019"/>
    </source>
</evidence>